<dbReference type="InterPro" id="IPR038764">
    <property type="entry name" value="GNAT_N_AcTrfase_prd"/>
</dbReference>
<dbReference type="RefSeq" id="WP_143987079.1">
    <property type="nucleotide sequence ID" value="NZ_CP041692.1"/>
</dbReference>
<dbReference type="PANTHER" id="PTHR41700:SF1">
    <property type="entry name" value="N-ACETYLTRANSFERASE DOMAIN-CONTAINING PROTEIN"/>
    <property type="match status" value="1"/>
</dbReference>
<name>A0A516Q138_9ACTN</name>
<dbReference type="PANTHER" id="PTHR41700">
    <property type="entry name" value="GCN5-RELATED N-ACETYLTRANSFERASE"/>
    <property type="match status" value="1"/>
</dbReference>
<reference evidence="1 2" key="1">
    <citation type="submission" date="2019-07" db="EMBL/GenBank/DDBJ databases">
        <title>Microlunatus dokdonensis sp. nov. isolated from the rhizospheric soil of the wild plant Elymus tsukushiensis.</title>
        <authorList>
            <person name="Ghim S.-Y."/>
            <person name="Hwang Y.-J."/>
            <person name="Son J.-S."/>
            <person name="Shin J.-H."/>
        </authorList>
    </citation>
    <scope>NUCLEOTIDE SEQUENCE [LARGE SCALE GENOMIC DNA]</scope>
    <source>
        <strain evidence="1 2">KUDC0627</strain>
    </source>
</reference>
<dbReference type="AlphaFoldDB" id="A0A516Q138"/>
<accession>A0A516Q138</accession>
<proteinExistence type="predicted"/>
<dbReference type="Proteomes" id="UP000319263">
    <property type="component" value="Chromosome"/>
</dbReference>
<dbReference type="Gene3D" id="3.40.630.30">
    <property type="match status" value="1"/>
</dbReference>
<dbReference type="GO" id="GO:0016740">
    <property type="term" value="F:transferase activity"/>
    <property type="evidence" value="ECO:0007669"/>
    <property type="project" value="UniProtKB-KW"/>
</dbReference>
<evidence type="ECO:0000313" key="1">
    <source>
        <dbReference type="EMBL" id="QDP97118.1"/>
    </source>
</evidence>
<dbReference type="KEGG" id="mik:FOE78_15345"/>
<keyword evidence="2" id="KW-1185">Reference proteome</keyword>
<dbReference type="InterPro" id="IPR016181">
    <property type="entry name" value="Acyl_CoA_acyltransferase"/>
</dbReference>
<dbReference type="EMBL" id="CP041692">
    <property type="protein sequence ID" value="QDP97118.1"/>
    <property type="molecule type" value="Genomic_DNA"/>
</dbReference>
<organism evidence="1 2">
    <name type="scientific">Microlunatus elymi</name>
    <dbReference type="NCBI Taxonomy" id="2596828"/>
    <lineage>
        <taxon>Bacteria</taxon>
        <taxon>Bacillati</taxon>
        <taxon>Actinomycetota</taxon>
        <taxon>Actinomycetes</taxon>
        <taxon>Propionibacteriales</taxon>
        <taxon>Propionibacteriaceae</taxon>
        <taxon>Microlunatus</taxon>
    </lineage>
</organism>
<gene>
    <name evidence="1" type="ORF">FOE78_15345</name>
</gene>
<keyword evidence="1" id="KW-0808">Transferase</keyword>
<protein>
    <submittedName>
        <fullName evidence="1">GNAT family N-acetyltransferase</fullName>
    </submittedName>
</protein>
<dbReference type="OrthoDB" id="9797990at2"/>
<dbReference type="SUPFAM" id="SSF55729">
    <property type="entry name" value="Acyl-CoA N-acyltransferases (Nat)"/>
    <property type="match status" value="1"/>
</dbReference>
<evidence type="ECO:0000313" key="2">
    <source>
        <dbReference type="Proteomes" id="UP000319263"/>
    </source>
</evidence>
<sequence length="264" mass="28800">MTDADQLDIKIITLRTAEQRQQAAALYRSVFGYDHPAYGVNPRLLAGLSSNGGSVIGALDNNDRLVGFTFGFLGTDQLSTYHYSQAAVVATDLQGQGLGRQLKLAQREVALRSGVTSMRWAYDPLLTRNAHFNLDVLGARGIAFYPDLYDEPGTDRVLINWDLDDLPASVRTGTAAAAVDHGEADLPTEESAVWGRPITDGDRLLLPVPARIDHLREHRPRAAADIAQAVGEFFTEAFDDGYQAVSCRAVGSTAFYVLKQFDEV</sequence>